<evidence type="ECO:0000256" key="6">
    <source>
        <dbReference type="ARBA" id="ARBA00023170"/>
    </source>
</evidence>
<dbReference type="PROSITE" id="PS00237">
    <property type="entry name" value="G_PROTEIN_RECEP_F1_1"/>
    <property type="match status" value="1"/>
</dbReference>
<feature type="transmembrane region" description="Helical" evidence="9">
    <location>
        <begin position="89"/>
        <end position="114"/>
    </location>
</feature>
<comment type="subcellular location">
    <subcellularLocation>
        <location evidence="1">Membrane</location>
        <topology evidence="1">Multi-pass membrane protein</topology>
    </subcellularLocation>
</comment>
<evidence type="ECO:0000256" key="7">
    <source>
        <dbReference type="ARBA" id="ARBA00023224"/>
    </source>
</evidence>
<dbReference type="CDD" id="cd14993">
    <property type="entry name" value="7tmA_CCKR-like"/>
    <property type="match status" value="1"/>
</dbReference>
<keyword evidence="3 9" id="KW-1133">Transmembrane helix</keyword>
<feature type="transmembrane region" description="Helical" evidence="9">
    <location>
        <begin position="168"/>
        <end position="188"/>
    </location>
</feature>
<dbReference type="EMBL" id="JADDUC020000017">
    <property type="protein sequence ID" value="KAI1233722.1"/>
    <property type="molecule type" value="Genomic_DNA"/>
</dbReference>
<keyword evidence="5 9" id="KW-0472">Membrane</keyword>
<reference evidence="11" key="1">
    <citation type="submission" date="2020-10" db="EMBL/GenBank/DDBJ databases">
        <title>Feather gene expression reveals the developmental basis of iridescence in African starlings.</title>
        <authorList>
            <person name="Rubenstein D.R."/>
        </authorList>
    </citation>
    <scope>NUCLEOTIDE SEQUENCE</scope>
    <source>
        <strain evidence="11">SS15</strain>
        <tissue evidence="11">Liver</tissue>
    </source>
</reference>
<keyword evidence="13" id="KW-1185">Reference proteome</keyword>
<dbReference type="EMBL" id="JADDUC010000126">
    <property type="protein sequence ID" value="KAG0117812.1"/>
    <property type="molecule type" value="Genomic_DNA"/>
</dbReference>
<dbReference type="SUPFAM" id="SSF81321">
    <property type="entry name" value="Family A G protein-coupled receptor-like"/>
    <property type="match status" value="1"/>
</dbReference>
<dbReference type="InterPro" id="IPR017452">
    <property type="entry name" value="GPCR_Rhodpsn_7TM"/>
</dbReference>
<evidence type="ECO:0000259" key="10">
    <source>
        <dbReference type="PROSITE" id="PS50262"/>
    </source>
</evidence>
<evidence type="ECO:0000256" key="9">
    <source>
        <dbReference type="SAM" id="Phobius"/>
    </source>
</evidence>
<keyword evidence="4 8" id="KW-0297">G-protein coupled receptor</keyword>
<evidence type="ECO:0000256" key="8">
    <source>
        <dbReference type="RuleBase" id="RU000688"/>
    </source>
</evidence>
<evidence type="ECO:0000256" key="5">
    <source>
        <dbReference type="ARBA" id="ARBA00023136"/>
    </source>
</evidence>
<evidence type="ECO:0000313" key="13">
    <source>
        <dbReference type="Proteomes" id="UP000618051"/>
    </source>
</evidence>
<feature type="transmembrane region" description="Helical" evidence="9">
    <location>
        <begin position="46"/>
        <end position="68"/>
    </location>
</feature>
<feature type="domain" description="G-protein coupled receptors family 1 profile" evidence="10">
    <location>
        <begin position="64"/>
        <end position="340"/>
    </location>
</feature>
<dbReference type="GO" id="GO:0004930">
    <property type="term" value="F:G protein-coupled receptor activity"/>
    <property type="evidence" value="ECO:0007669"/>
    <property type="project" value="UniProtKB-KW"/>
</dbReference>
<comment type="similarity">
    <text evidence="8">Belongs to the G-protein coupled receptor 1 family.</text>
</comment>
<feature type="transmembrane region" description="Helical" evidence="9">
    <location>
        <begin position="276"/>
        <end position="296"/>
    </location>
</feature>
<feature type="transmembrane region" description="Helical" evidence="9">
    <location>
        <begin position="223"/>
        <end position="245"/>
    </location>
</feature>
<keyword evidence="2 8" id="KW-0812">Transmembrane</keyword>
<dbReference type="PROSITE" id="PS50262">
    <property type="entry name" value="G_PROTEIN_RECEP_F1_2"/>
    <property type="match status" value="1"/>
</dbReference>
<evidence type="ECO:0000313" key="12">
    <source>
        <dbReference type="EMBL" id="KAI1233722.1"/>
    </source>
</evidence>
<dbReference type="PRINTS" id="PR00237">
    <property type="entry name" value="GPCRRHODOPSN"/>
</dbReference>
<accession>A0A835TSU7</accession>
<comment type="caution">
    <text evidence="11">The sequence shown here is derived from an EMBL/GenBank/DDBJ whole genome shotgun (WGS) entry which is preliminary data.</text>
</comment>
<feature type="transmembrane region" description="Helical" evidence="9">
    <location>
        <begin position="126"/>
        <end position="147"/>
    </location>
</feature>
<proteinExistence type="inferred from homology"/>
<keyword evidence="7 8" id="KW-0807">Transducer</keyword>
<dbReference type="PANTHER" id="PTHR45695:SF36">
    <property type="entry name" value="G-PROTEIN COUPLED RECEPTORS FAMILY 1 PROFILE DOMAIN-CONTAINING PROTEIN"/>
    <property type="match status" value="1"/>
</dbReference>
<dbReference type="OrthoDB" id="10037617at2759"/>
<dbReference type="PANTHER" id="PTHR45695">
    <property type="entry name" value="LEUCOKININ RECEPTOR-RELATED"/>
    <property type="match status" value="1"/>
</dbReference>
<evidence type="ECO:0000313" key="11">
    <source>
        <dbReference type="EMBL" id="KAG0117812.1"/>
    </source>
</evidence>
<dbReference type="InterPro" id="IPR000276">
    <property type="entry name" value="GPCR_Rhodpsn"/>
</dbReference>
<protein>
    <recommendedName>
        <fullName evidence="10">G-protein coupled receptors family 1 profile domain-containing protein</fullName>
    </recommendedName>
</protein>
<evidence type="ECO:0000256" key="2">
    <source>
        <dbReference type="ARBA" id="ARBA00022692"/>
    </source>
</evidence>
<name>A0A835TSU7_9PASS</name>
<evidence type="ECO:0000256" key="3">
    <source>
        <dbReference type="ARBA" id="ARBA00022989"/>
    </source>
</evidence>
<dbReference type="AlphaFoldDB" id="A0A835TSU7"/>
<keyword evidence="6 8" id="KW-0675">Receptor</keyword>
<dbReference type="Gene3D" id="1.20.1070.10">
    <property type="entry name" value="Rhodopsin 7-helix transmembrane proteins"/>
    <property type="match status" value="1"/>
</dbReference>
<dbReference type="Pfam" id="PF00001">
    <property type="entry name" value="7tm_1"/>
    <property type="match status" value="1"/>
</dbReference>
<dbReference type="GO" id="GO:0005886">
    <property type="term" value="C:plasma membrane"/>
    <property type="evidence" value="ECO:0007669"/>
    <property type="project" value="TreeGrafter"/>
</dbReference>
<gene>
    <name evidence="12" type="ORF">IHE44_0004163</name>
    <name evidence="11" type="ORF">IHE44_002000</name>
</gene>
<dbReference type="Proteomes" id="UP000618051">
    <property type="component" value="Unassembled WGS sequence"/>
</dbReference>
<evidence type="ECO:0000256" key="4">
    <source>
        <dbReference type="ARBA" id="ARBA00023040"/>
    </source>
</evidence>
<reference evidence="12" key="3">
    <citation type="submission" date="2022-01" db="EMBL/GenBank/DDBJ databases">
        <authorList>
            <person name="Rubenstein D.R."/>
        </authorList>
    </citation>
    <scope>NUCLEOTIDE SEQUENCE</scope>
    <source>
        <strain evidence="12">SS15</strain>
        <tissue evidence="12">Liver</tissue>
    </source>
</reference>
<organism evidence="11">
    <name type="scientific">Lamprotornis superbus</name>
    <dbReference type="NCBI Taxonomy" id="245042"/>
    <lineage>
        <taxon>Eukaryota</taxon>
        <taxon>Metazoa</taxon>
        <taxon>Chordata</taxon>
        <taxon>Craniata</taxon>
        <taxon>Vertebrata</taxon>
        <taxon>Euteleostomi</taxon>
        <taxon>Archelosauria</taxon>
        <taxon>Archosauria</taxon>
        <taxon>Dinosauria</taxon>
        <taxon>Saurischia</taxon>
        <taxon>Theropoda</taxon>
        <taxon>Coelurosauria</taxon>
        <taxon>Aves</taxon>
        <taxon>Neognathae</taxon>
        <taxon>Neoaves</taxon>
        <taxon>Telluraves</taxon>
        <taxon>Australaves</taxon>
        <taxon>Passeriformes</taxon>
        <taxon>Sturnidae</taxon>
        <taxon>Lamprotornis</taxon>
    </lineage>
</organism>
<reference evidence="12 13" key="2">
    <citation type="journal article" date="2021" name="J. Hered.">
        <title>Feather Gene Expression Elucidates the Developmental Basis of Plumage Iridescence in African Starlings.</title>
        <authorList>
            <person name="Rubenstein D.R."/>
            <person name="Corvelo A."/>
            <person name="MacManes M.D."/>
            <person name="Maia R."/>
            <person name="Narzisi G."/>
            <person name="Rousaki A."/>
            <person name="Vandenabeele P."/>
            <person name="Shawkey M.D."/>
            <person name="Solomon J."/>
        </authorList>
    </citation>
    <scope>NUCLEOTIDE SEQUENCE [LARGE SCALE GENOMIC DNA]</scope>
    <source>
        <strain evidence="12">SS15</strain>
    </source>
</reference>
<sequence length="634" mass="70604">MDSAPPDLLQLWQEENQTQGGLWNGSQELGWEELEKMLFLFAKEPVTISLTVMYLVSFVVGFVGNIMSIRVLTRKRRSRMSSLSATRSLLINLAVCDLMVVCICMPITVGNLIYKAWVYGDFLCRAVPFIQAVSVSASVLSLTVISVNRYYSVHNPLNARSFFTQKRILSTILVVWLLSSGICMPLIFMNKRDEIGVVEGLPLVFSICREIWPQERLKQAYNFLLFCALYCLPVLFNMVICFLTVRRLWSRSSQLKESSVLNRSLPASRLKIRRKVAQMVVALVLLFAISWLPVYLMDIWIDFNIPKSLQDVTPSPWVLQLRPFAQWLGLTNSSLNPICYCFVGNLYRSAKEMKSKYHQRMVSLFNFSLTEGTAHSSIPELLTYRSSVEPARKGPPTTPSMDRRWKAKEAPLGHMEISSLQAGLAAKTKFCPGKVPQSGCLPKDCEVVAEIVTATSSRGFCGVSIEVITKVQTDEISQLGTRTICVQASEAVSSSAALPLTDCGQRASNMQTPVPLRAEPPVFAGMRWLPATGTGQVNVQHFLDITDQNHLAERAGHWGPALGCHIPARGVWLCPPAAPMSLRELPNWSPECFQIRRNKSAVVTSVKLEAPSRFAPKNLAVAWSHGCAEGLVPT</sequence>
<evidence type="ECO:0000256" key="1">
    <source>
        <dbReference type="ARBA" id="ARBA00004141"/>
    </source>
</evidence>